<proteinExistence type="inferred from homology"/>
<accession>A0ABY5DM57</accession>
<evidence type="ECO:0000256" key="3">
    <source>
        <dbReference type="HAMAP-Rule" id="MF_01488"/>
    </source>
</evidence>
<dbReference type="SMART" id="SM00382">
    <property type="entry name" value="AAA"/>
    <property type="match status" value="1"/>
</dbReference>
<dbReference type="InterPro" id="IPR029493">
    <property type="entry name" value="RecD2-like_HHH"/>
</dbReference>
<keyword evidence="3" id="KW-0378">Hydrolase</keyword>
<dbReference type="Pfam" id="PF13245">
    <property type="entry name" value="AAA_19"/>
    <property type="match status" value="1"/>
</dbReference>
<evidence type="ECO:0000259" key="4">
    <source>
        <dbReference type="SMART" id="SM00382"/>
    </source>
</evidence>
<dbReference type="InterPro" id="IPR041451">
    <property type="entry name" value="RecD2_SH13"/>
</dbReference>
<organism evidence="5 6">
    <name type="scientific">Candidatus Comchoanobacter bicostacola</name>
    <dbReference type="NCBI Taxonomy" id="2919598"/>
    <lineage>
        <taxon>Bacteria</taxon>
        <taxon>Pseudomonadati</taxon>
        <taxon>Pseudomonadota</taxon>
        <taxon>Gammaproteobacteria</taxon>
        <taxon>Candidatus Comchoanobacterales</taxon>
        <taxon>Candidatus Comchoanobacteraceae</taxon>
        <taxon>Candidatus Comchoanobacter</taxon>
    </lineage>
</organism>
<dbReference type="Gene3D" id="2.30.30.940">
    <property type="match status" value="1"/>
</dbReference>
<keyword evidence="3" id="KW-0238">DNA-binding</keyword>
<dbReference type="NCBIfam" id="TIGR01448">
    <property type="entry name" value="recD_rel"/>
    <property type="match status" value="1"/>
</dbReference>
<keyword evidence="3" id="KW-0347">Helicase</keyword>
<comment type="function">
    <text evidence="3">DNA-dependent ATPase and ATP-dependent 5'-3' DNA helicase. Has no activity on blunt DNA or DNA with 3'-overhangs, requires at least 10 bases of 5'-ssDNA for helicase activity.</text>
</comment>
<dbReference type="Pfam" id="PF14490">
    <property type="entry name" value="HHH_RecD2"/>
    <property type="match status" value="1"/>
</dbReference>
<keyword evidence="2 3" id="KW-0067">ATP-binding</keyword>
<dbReference type="Proteomes" id="UP001055955">
    <property type="component" value="Chromosome"/>
</dbReference>
<dbReference type="InterPro" id="IPR006345">
    <property type="entry name" value="RecD2"/>
</dbReference>
<dbReference type="InterPro" id="IPR003593">
    <property type="entry name" value="AAA+_ATPase"/>
</dbReference>
<dbReference type="InterPro" id="IPR027417">
    <property type="entry name" value="P-loop_NTPase"/>
</dbReference>
<dbReference type="InterPro" id="IPR010994">
    <property type="entry name" value="RuvA_2-like"/>
</dbReference>
<keyword evidence="6" id="KW-1185">Reference proteome</keyword>
<comment type="similarity">
    <text evidence="3">Belongs to the RecD family. RecD2 subfamily.</text>
</comment>
<reference evidence="5 6" key="1">
    <citation type="journal article" date="2022" name="Nat. Microbiol.">
        <title>The microbiome of a bacterivorous marine choanoflagellate contains a resource-demanding obligate bacterial associate.</title>
        <authorList>
            <person name="Needham D.M."/>
            <person name="Poirier C."/>
            <person name="Bachy C."/>
            <person name="George E.E."/>
            <person name="Wilken S."/>
            <person name="Yung C.C.M."/>
            <person name="Limardo A.J."/>
            <person name="Morando M."/>
            <person name="Sudek L."/>
            <person name="Malmstrom R.R."/>
            <person name="Keeling P.J."/>
            <person name="Santoro A.E."/>
            <person name="Worden A.Z."/>
        </authorList>
    </citation>
    <scope>NUCLEOTIDE SEQUENCE [LARGE SCALE GENOMIC DNA]</scope>
    <source>
        <strain evidence="5 6">Comchoano-1</strain>
    </source>
</reference>
<dbReference type="HAMAP" id="MF_01488">
    <property type="entry name" value="RecD2"/>
    <property type="match status" value="1"/>
</dbReference>
<dbReference type="Pfam" id="PF14520">
    <property type="entry name" value="HHH_5"/>
    <property type="match status" value="1"/>
</dbReference>
<dbReference type="InterPro" id="IPR050534">
    <property type="entry name" value="Coronavir_polyprotein_1ab"/>
</dbReference>
<dbReference type="PANTHER" id="PTHR43788:SF6">
    <property type="entry name" value="DNA HELICASE B"/>
    <property type="match status" value="1"/>
</dbReference>
<name>A0ABY5DM57_9GAMM</name>
<protein>
    <recommendedName>
        <fullName evidence="3">ATP-dependent RecD2 DNA helicase</fullName>
        <ecNumber evidence="3">5.6.2.3</ecNumber>
    </recommendedName>
    <alternativeName>
        <fullName evidence="3">DNA 5'-3' helicase subunit RecD2</fullName>
    </alternativeName>
</protein>
<feature type="domain" description="AAA+ ATPase" evidence="4">
    <location>
        <begin position="329"/>
        <end position="451"/>
    </location>
</feature>
<dbReference type="Pfam" id="PF23139">
    <property type="entry name" value="OB_YrrC"/>
    <property type="match status" value="1"/>
</dbReference>
<keyword evidence="3" id="KW-0413">Isomerase</keyword>
<dbReference type="CDD" id="cd18809">
    <property type="entry name" value="SF1_C_RecD"/>
    <property type="match status" value="1"/>
</dbReference>
<feature type="binding site" evidence="3">
    <location>
        <begin position="340"/>
        <end position="344"/>
    </location>
    <ligand>
        <name>ATP</name>
        <dbReference type="ChEBI" id="CHEBI:30616"/>
    </ligand>
</feature>
<gene>
    <name evidence="3" type="primary">recD2</name>
    <name evidence="5" type="ORF">MMH89_02340</name>
</gene>
<dbReference type="Gene3D" id="3.40.50.300">
    <property type="entry name" value="P-loop containing nucleotide triphosphate hydrolases"/>
    <property type="match status" value="2"/>
</dbReference>
<dbReference type="SUPFAM" id="SSF52540">
    <property type="entry name" value="P-loop containing nucleoside triphosphate hydrolases"/>
    <property type="match status" value="2"/>
</dbReference>
<dbReference type="RefSeq" id="WP_258568772.1">
    <property type="nucleotide sequence ID" value="NZ_CP092900.1"/>
</dbReference>
<dbReference type="InterPro" id="IPR055446">
    <property type="entry name" value="RecD2_N_OB"/>
</dbReference>
<evidence type="ECO:0000313" key="6">
    <source>
        <dbReference type="Proteomes" id="UP001055955"/>
    </source>
</evidence>
<dbReference type="SUPFAM" id="SSF47781">
    <property type="entry name" value="RuvA domain 2-like"/>
    <property type="match status" value="1"/>
</dbReference>
<dbReference type="InterPro" id="IPR027785">
    <property type="entry name" value="UvrD-like_helicase_C"/>
</dbReference>
<dbReference type="PANTHER" id="PTHR43788">
    <property type="entry name" value="DNA2/NAM7 HELICASE FAMILY MEMBER"/>
    <property type="match status" value="1"/>
</dbReference>
<dbReference type="Gene3D" id="1.10.10.2220">
    <property type="match status" value="1"/>
</dbReference>
<dbReference type="Pfam" id="PF13538">
    <property type="entry name" value="UvrD_C_2"/>
    <property type="match status" value="1"/>
</dbReference>
<dbReference type="Gene3D" id="1.10.150.20">
    <property type="entry name" value="5' to 3' exonuclease, C-terminal subdomain"/>
    <property type="match status" value="1"/>
</dbReference>
<sequence length="704" mass="79000">MTEATISGICERVIYHNEENGYTIFKINTDQGITITCTGSSPLIKEKQNLRITGTWNNNPKYGKQLDSSIIIPIIPKDKHSMLQYLSSGVIPGIGEGFAKKLIDFAGTQLFEVLDKDPASLYEIKGVGKKRIETLLSHWQMHRASHEVLMFLQGFGIGPKRANKIFQTYQMDTMSVLQSDPYRLSQDIHGIGFKLADQIACKTGIAQDAPCRILACIHFILDSASQQGHCYLPFADVPKKVEQHIEVVISTPELEAIIKDDNLFVHEQQKLYLKKIYQAEQELIQSIQRLNQGENAWPLSIQRYSLSDLSCSGHQLSQSQQSAIQNTLSQKIGIITGGPGVGKTTITQAILQLAKEAKLRILLCAPTGRAAKKLSSCTNHSAKTIHRLLKIDPATKKFKHNDNSPLQADIILIDECSMIDVFLARSLFAAIPDYANVVLVGDIDQLPSVGPGAFLNDMIQLNPDKTAYLTEIYRQGQDSMIIQNAHRINQGKTLLPNQLDQLSDFYFISETCPDTLHQRIHTLVTQRIPKRFSLNPMSDVQILSPMHKGDLGTGKLNELLQDILNPQHNKTSFKFRVGDKIIQTRNNYDKDVFNGDIGFVVEIDSNRKEVTINFNDSYVCYLFSELDEIQLAYAISIHKSQGSEYPAVIIPLAMQHFTLLERNLIYTAVTRGKKLVIIIGDLKALNMAIRNKKSHKRNTTKFSL</sequence>
<dbReference type="EMBL" id="CP092900">
    <property type="protein sequence ID" value="UTC24983.1"/>
    <property type="molecule type" value="Genomic_DNA"/>
</dbReference>
<dbReference type="Pfam" id="PF18335">
    <property type="entry name" value="SH3_13"/>
    <property type="match status" value="1"/>
</dbReference>
<evidence type="ECO:0000256" key="2">
    <source>
        <dbReference type="ARBA" id="ARBA00022840"/>
    </source>
</evidence>
<keyword evidence="1 3" id="KW-0547">Nucleotide-binding</keyword>
<comment type="catalytic activity">
    <reaction evidence="3">
        <text>ATP + H2O = ADP + phosphate + H(+)</text>
        <dbReference type="Rhea" id="RHEA:13065"/>
        <dbReference type="ChEBI" id="CHEBI:15377"/>
        <dbReference type="ChEBI" id="CHEBI:15378"/>
        <dbReference type="ChEBI" id="CHEBI:30616"/>
        <dbReference type="ChEBI" id="CHEBI:43474"/>
        <dbReference type="ChEBI" id="CHEBI:456216"/>
        <dbReference type="EC" id="5.6.2.3"/>
    </reaction>
</comment>
<dbReference type="EC" id="5.6.2.3" evidence="3"/>
<evidence type="ECO:0000313" key="5">
    <source>
        <dbReference type="EMBL" id="UTC24983.1"/>
    </source>
</evidence>
<evidence type="ECO:0000256" key="1">
    <source>
        <dbReference type="ARBA" id="ARBA00022741"/>
    </source>
</evidence>
<dbReference type="CDD" id="cd17933">
    <property type="entry name" value="DEXSc_RecD-like"/>
    <property type="match status" value="1"/>
</dbReference>